<evidence type="ECO:0000313" key="5">
    <source>
        <dbReference type="Proteomes" id="UP000054270"/>
    </source>
</evidence>
<keyword evidence="1" id="KW-0479">Metal-binding</keyword>
<feature type="compositionally biased region" description="Basic and acidic residues" evidence="2">
    <location>
        <begin position="505"/>
        <end position="517"/>
    </location>
</feature>
<feature type="compositionally biased region" description="Basic and acidic residues" evidence="2">
    <location>
        <begin position="474"/>
        <end position="498"/>
    </location>
</feature>
<feature type="compositionally biased region" description="Acidic residues" evidence="2">
    <location>
        <begin position="952"/>
        <end position="975"/>
    </location>
</feature>
<feature type="compositionally biased region" description="Pro residues" evidence="2">
    <location>
        <begin position="1115"/>
        <end position="1127"/>
    </location>
</feature>
<evidence type="ECO:0000313" key="4">
    <source>
        <dbReference type="EMBL" id="KJA26487.1"/>
    </source>
</evidence>
<dbReference type="OMA" id="RATSTHE"/>
<sequence>MSPGEPPVPLPSVPDSAPPVPAPDDPAPTENETPTQTHFRVIRAPGPRGRSPANSPPPAAGPSRPRATSTHEAQPRASLEARGSGSPSAPARIPTPPWAGDSFSRRHTGDESHARKREAASREHEGRDRRRTADRRPAPDRERRNGGRYAEPEHRHEPPRLFLQYPVHAPPRAAHLPLQPPPPPPLGQSKTPPPPRLRPVGLAAPPQDVEAHPDALVSPPPQPRQADWQRDRDRDRARAREIEEDEMRRREDLARRYAQYRPHPSAGAAAPPPAPPVYPSFSRGYKRRRSASADTRRAVIRRVARSPSSSSGYSSSEDTSAPPHPLRSRARSPPHAAHPQRVPYPASSATQRSDSRRVSEGDAIQHSDSRRGSSGAFDHAVRIEHSPSPAPVSYGPPPAHMARPAPARRPGDYARTSHQQRQPYGQAAPPAYEPHPLLREHHYRQQEQQPVAGPSRRPRSPPDRAPPPSHMKRQRLDMERAERGPPRYPERAAREEPATHYARYARREEDADRDRMPPVRANGPIPASERRAPAPLPQQWEQWPGTPDIWVGEAPRAPVPVQVGARVDAPLGTGGLGQGTLLPPSAQARAQHPRGVSVSPPPPPPAHIGAGARRNTYPAPNIAPAPTHAGPPPPPSAPPPAPVPTVAYTHTTWTPHSHSRAAVPAGSAPLAHFQTSTAPGEHLLLDVTAVGGAQFVLKPTRTRGTGPAAYGAQGEFAGRVEGVGRQVAGYPVLPGMGVMSAGAPAGNRTMEVQMQTQLALGGTPRSGADVGVMRFNGWVGGAAAANGAAEGDPSAGGGELMNVLVVRRGRGAGNRDWEVDSSGVGGVQGVMKLGPPPVPKPPKPRAKRASRATGAPRVPRKGKARAVEVENTGADAWAHGGVTLIDGGYGAASGSAAPFRAFQLPTIESKPAFVRAARTPPARSVPRRGARGTEGAPLELSSDEEPRVKIEEDLEMDGVLDGPEESEVESEDEEYPSPGRRVGGEAHAHAGGVLVAVKTEEDDEDDEDELEYDELEDDADDFSGGRDFRRDGGGGSGAGGASGGGAGGPYDGPPDSASSAPSYDSADEAGGTGASRQSNGAYERGGAGTQEEPPPPPSSMSRPSSRASSRAASPHPSPHPPPPPPSHPSQSSSQLHWRIPTHTPGPSKRSAPIPDGTKRHPCDVCGQVFTRNGDVRRHKASRHSSAGVRCIYCGRVLTRQDALQRHWDRYCRKKAPPRAHAGTPMIMYAAPGSANALPPAGTAFGGRLMHTEDNDNAGKDVADDDDDQGEEGRSSRSRSGSPHSSAYGRRENEPDEVLAADEVRAPSQQREKSKANRGGKPRRVDRRWLVDRRAPTLRRMAKPTKFELEMAALRPGAAE</sequence>
<dbReference type="STRING" id="945553.A0A0D2LFS7"/>
<feature type="compositionally biased region" description="Basic and acidic residues" evidence="2">
    <location>
        <begin position="1301"/>
        <end position="1314"/>
    </location>
</feature>
<keyword evidence="1" id="KW-0863">Zinc-finger</keyword>
<dbReference type="PROSITE" id="PS50157">
    <property type="entry name" value="ZINC_FINGER_C2H2_2"/>
    <property type="match status" value="1"/>
</dbReference>
<feature type="compositionally biased region" description="Basic and acidic residues" evidence="2">
    <location>
        <begin position="1249"/>
        <end position="1261"/>
    </location>
</feature>
<feature type="compositionally biased region" description="Basic residues" evidence="2">
    <location>
        <begin position="1315"/>
        <end position="1325"/>
    </location>
</feature>
<feature type="compositionally biased region" description="Basic and acidic residues" evidence="2">
    <location>
        <begin position="1023"/>
        <end position="1032"/>
    </location>
</feature>
<dbReference type="Pfam" id="PF00096">
    <property type="entry name" value="zf-C2H2"/>
    <property type="match status" value="1"/>
</dbReference>
<keyword evidence="5" id="KW-1185">Reference proteome</keyword>
<feature type="compositionally biased region" description="Basic and acidic residues" evidence="2">
    <location>
        <begin position="436"/>
        <end position="445"/>
    </location>
</feature>
<feature type="compositionally biased region" description="Pro residues" evidence="2">
    <location>
        <begin position="178"/>
        <end position="197"/>
    </location>
</feature>
<feature type="domain" description="C2H2-type" evidence="3">
    <location>
        <begin position="1160"/>
        <end position="1188"/>
    </location>
</feature>
<dbReference type="InterPro" id="IPR036236">
    <property type="entry name" value="Znf_C2H2_sf"/>
</dbReference>
<evidence type="ECO:0000256" key="1">
    <source>
        <dbReference type="PROSITE-ProRule" id="PRU00042"/>
    </source>
</evidence>
<feature type="compositionally biased region" description="Basic and acidic residues" evidence="2">
    <location>
        <begin position="227"/>
        <end position="255"/>
    </location>
</feature>
<feature type="compositionally biased region" description="Gly residues" evidence="2">
    <location>
        <begin position="1033"/>
        <end position="1050"/>
    </location>
</feature>
<dbReference type="InterPro" id="IPR013087">
    <property type="entry name" value="Znf_C2H2_type"/>
</dbReference>
<feature type="compositionally biased region" description="Low complexity" evidence="2">
    <location>
        <begin position="1053"/>
        <end position="1064"/>
    </location>
</feature>
<dbReference type="PROSITE" id="PS00028">
    <property type="entry name" value="ZINC_FINGER_C2H2_1"/>
    <property type="match status" value="1"/>
</dbReference>
<dbReference type="OrthoDB" id="8922241at2759"/>
<feature type="region of interest" description="Disordered" evidence="2">
    <location>
        <begin position="1241"/>
        <end position="1329"/>
    </location>
</feature>
<feature type="compositionally biased region" description="Basic and acidic residues" evidence="2">
    <location>
        <begin position="103"/>
        <end position="128"/>
    </location>
</feature>
<evidence type="ECO:0000259" key="3">
    <source>
        <dbReference type="PROSITE" id="PS50157"/>
    </source>
</evidence>
<feature type="compositionally biased region" description="Pro residues" evidence="2">
    <location>
        <begin position="1"/>
        <end position="26"/>
    </location>
</feature>
<feature type="compositionally biased region" description="Basic and acidic residues" evidence="2">
    <location>
        <begin position="134"/>
        <end position="159"/>
    </location>
</feature>
<gene>
    <name evidence="4" type="ORF">HYPSUDRAFT_52399</name>
</gene>
<dbReference type="SUPFAM" id="SSF57667">
    <property type="entry name" value="beta-beta-alpha zinc fingers"/>
    <property type="match status" value="1"/>
</dbReference>
<dbReference type="Proteomes" id="UP000054270">
    <property type="component" value="Unassembled WGS sequence"/>
</dbReference>
<dbReference type="GO" id="GO:0008270">
    <property type="term" value="F:zinc ion binding"/>
    <property type="evidence" value="ECO:0007669"/>
    <property type="project" value="UniProtKB-KW"/>
</dbReference>
<evidence type="ECO:0000256" key="2">
    <source>
        <dbReference type="SAM" id="MobiDB-lite"/>
    </source>
</evidence>
<feature type="compositionally biased region" description="Low complexity" evidence="2">
    <location>
        <begin position="1099"/>
        <end position="1114"/>
    </location>
</feature>
<feature type="compositionally biased region" description="Basic and acidic residues" evidence="2">
    <location>
        <begin position="353"/>
        <end position="371"/>
    </location>
</feature>
<feature type="compositionally biased region" description="Low complexity" evidence="2">
    <location>
        <begin position="166"/>
        <end position="177"/>
    </location>
</feature>
<reference evidence="5" key="1">
    <citation type="submission" date="2014-04" db="EMBL/GenBank/DDBJ databases">
        <title>Evolutionary Origins and Diversification of the Mycorrhizal Mutualists.</title>
        <authorList>
            <consortium name="DOE Joint Genome Institute"/>
            <consortium name="Mycorrhizal Genomics Consortium"/>
            <person name="Kohler A."/>
            <person name="Kuo A."/>
            <person name="Nagy L.G."/>
            <person name="Floudas D."/>
            <person name="Copeland A."/>
            <person name="Barry K.W."/>
            <person name="Cichocki N."/>
            <person name="Veneault-Fourrey C."/>
            <person name="LaButti K."/>
            <person name="Lindquist E.A."/>
            <person name="Lipzen A."/>
            <person name="Lundell T."/>
            <person name="Morin E."/>
            <person name="Murat C."/>
            <person name="Riley R."/>
            <person name="Ohm R."/>
            <person name="Sun H."/>
            <person name="Tunlid A."/>
            <person name="Henrissat B."/>
            <person name="Grigoriev I.V."/>
            <person name="Hibbett D.S."/>
            <person name="Martin F."/>
        </authorList>
    </citation>
    <scope>NUCLEOTIDE SEQUENCE [LARGE SCALE GENOMIC DNA]</scope>
    <source>
        <strain evidence="5">FD-334 SS-4</strain>
    </source>
</reference>
<protein>
    <recommendedName>
        <fullName evidence="3">C2H2-type domain-containing protein</fullName>
    </recommendedName>
</protein>
<keyword evidence="1" id="KW-0862">Zinc</keyword>
<dbReference type="Gene3D" id="3.30.160.60">
    <property type="entry name" value="Classic Zinc Finger"/>
    <property type="match status" value="1"/>
</dbReference>
<proteinExistence type="predicted"/>
<name>A0A0D2LFS7_HYPSF</name>
<feature type="compositionally biased region" description="Pro residues" evidence="2">
    <location>
        <begin position="629"/>
        <end position="643"/>
    </location>
</feature>
<dbReference type="EMBL" id="KN817527">
    <property type="protein sequence ID" value="KJA26487.1"/>
    <property type="molecule type" value="Genomic_DNA"/>
</dbReference>
<accession>A0A0D2LFS7</accession>
<dbReference type="SMART" id="SM00355">
    <property type="entry name" value="ZnF_C2H2"/>
    <property type="match status" value="2"/>
</dbReference>
<feature type="region of interest" description="Disordered" evidence="2">
    <location>
        <begin position="816"/>
        <end position="866"/>
    </location>
</feature>
<feature type="compositionally biased region" description="Acidic residues" evidence="2">
    <location>
        <begin position="1000"/>
        <end position="1021"/>
    </location>
</feature>
<feature type="region of interest" description="Disordered" evidence="2">
    <location>
        <begin position="913"/>
        <end position="1162"/>
    </location>
</feature>
<feature type="compositionally biased region" description="Low complexity" evidence="2">
    <location>
        <begin position="306"/>
        <end position="320"/>
    </location>
</feature>
<organism evidence="4 5">
    <name type="scientific">Hypholoma sublateritium (strain FD-334 SS-4)</name>
    <dbReference type="NCBI Taxonomy" id="945553"/>
    <lineage>
        <taxon>Eukaryota</taxon>
        <taxon>Fungi</taxon>
        <taxon>Dikarya</taxon>
        <taxon>Basidiomycota</taxon>
        <taxon>Agaricomycotina</taxon>
        <taxon>Agaricomycetes</taxon>
        <taxon>Agaricomycetidae</taxon>
        <taxon>Agaricales</taxon>
        <taxon>Agaricineae</taxon>
        <taxon>Strophariaceae</taxon>
        <taxon>Hypholoma</taxon>
    </lineage>
</organism>
<feature type="compositionally biased region" description="Low complexity" evidence="2">
    <location>
        <begin position="256"/>
        <end position="269"/>
    </location>
</feature>
<feature type="region of interest" description="Disordered" evidence="2">
    <location>
        <begin position="1"/>
        <end position="643"/>
    </location>
</feature>
<feature type="compositionally biased region" description="Pro residues" evidence="2">
    <location>
        <begin position="388"/>
        <end position="399"/>
    </location>
</feature>